<protein>
    <submittedName>
        <fullName evidence="1">Uncharacterized protein</fullName>
    </submittedName>
</protein>
<evidence type="ECO:0000313" key="1">
    <source>
        <dbReference type="EMBL" id="RAL53568.1"/>
    </source>
</evidence>
<keyword evidence="2" id="KW-1185">Reference proteome</keyword>
<proteinExistence type="predicted"/>
<dbReference type="EMBL" id="NQVE01000018">
    <property type="protein sequence ID" value="RAL53568.1"/>
    <property type="molecule type" value="Genomic_DNA"/>
</dbReference>
<accession>A0A328EA78</accession>
<dbReference type="AlphaFoldDB" id="A0A328EA78"/>
<comment type="caution">
    <text evidence="1">The sequence shown here is derived from an EMBL/GenBank/DDBJ whole genome shotgun (WGS) entry which is preliminary data.</text>
</comment>
<gene>
    <name evidence="1" type="ORF">DM860_012183</name>
</gene>
<sequence>MCPGDEAPPTYNVALPKLGLLGDGGRPLPRRLLDVTVVVNPRRRREETLQLWLGLASEWRRLPPVCRGGGGENHESKKTEVD</sequence>
<reference evidence="1 2" key="1">
    <citation type="submission" date="2018-06" db="EMBL/GenBank/DDBJ databases">
        <title>The Genome of Cuscuta australis (Dodder) Provides Insight into the Evolution of Plant Parasitism.</title>
        <authorList>
            <person name="Liu H."/>
        </authorList>
    </citation>
    <scope>NUCLEOTIDE SEQUENCE [LARGE SCALE GENOMIC DNA]</scope>
    <source>
        <strain evidence="2">cv. Yunnan</strain>
        <tissue evidence="1">Vines</tissue>
    </source>
</reference>
<name>A0A328EA78_9ASTE</name>
<evidence type="ECO:0000313" key="2">
    <source>
        <dbReference type="Proteomes" id="UP000249390"/>
    </source>
</evidence>
<dbReference type="Proteomes" id="UP000249390">
    <property type="component" value="Unassembled WGS sequence"/>
</dbReference>
<organism evidence="1 2">
    <name type="scientific">Cuscuta australis</name>
    <dbReference type="NCBI Taxonomy" id="267555"/>
    <lineage>
        <taxon>Eukaryota</taxon>
        <taxon>Viridiplantae</taxon>
        <taxon>Streptophyta</taxon>
        <taxon>Embryophyta</taxon>
        <taxon>Tracheophyta</taxon>
        <taxon>Spermatophyta</taxon>
        <taxon>Magnoliopsida</taxon>
        <taxon>eudicotyledons</taxon>
        <taxon>Gunneridae</taxon>
        <taxon>Pentapetalae</taxon>
        <taxon>asterids</taxon>
        <taxon>lamiids</taxon>
        <taxon>Solanales</taxon>
        <taxon>Convolvulaceae</taxon>
        <taxon>Cuscuteae</taxon>
        <taxon>Cuscuta</taxon>
        <taxon>Cuscuta subgen. Grammica</taxon>
        <taxon>Cuscuta sect. Cleistogrammica</taxon>
    </lineage>
</organism>